<dbReference type="RefSeq" id="WP_078227473.1">
    <property type="nucleotide sequence ID" value="NZ_CAIJDP010000060.1"/>
</dbReference>
<protein>
    <submittedName>
        <fullName evidence="2">Uncharacterized protein</fullName>
    </submittedName>
</protein>
<evidence type="ECO:0000256" key="1">
    <source>
        <dbReference type="SAM" id="SignalP"/>
    </source>
</evidence>
<comment type="caution">
    <text evidence="2">The sequence shown here is derived from an EMBL/GenBank/DDBJ whole genome shotgun (WGS) entry which is preliminary data.</text>
</comment>
<organism evidence="2 3">
    <name type="scientific">Flavobacterium salmonis</name>
    <dbReference type="NCBI Taxonomy" id="2654844"/>
    <lineage>
        <taxon>Bacteria</taxon>
        <taxon>Pseudomonadati</taxon>
        <taxon>Bacteroidota</taxon>
        <taxon>Flavobacteriia</taxon>
        <taxon>Flavobacteriales</taxon>
        <taxon>Flavobacteriaceae</taxon>
        <taxon>Flavobacterium</taxon>
    </lineage>
</organism>
<feature type="signal peptide" evidence="1">
    <location>
        <begin position="1"/>
        <end position="21"/>
    </location>
</feature>
<name>A0A6V6YRR5_9FLAO</name>
<dbReference type="Proteomes" id="UP000530060">
    <property type="component" value="Unassembled WGS sequence"/>
</dbReference>
<evidence type="ECO:0000313" key="3">
    <source>
        <dbReference type="Proteomes" id="UP000530060"/>
    </source>
</evidence>
<feature type="chain" id="PRO_5027898243" evidence="1">
    <location>
        <begin position="22"/>
        <end position="136"/>
    </location>
</feature>
<evidence type="ECO:0000313" key="2">
    <source>
        <dbReference type="EMBL" id="CAD0002175.1"/>
    </source>
</evidence>
<keyword evidence="3" id="KW-1185">Reference proteome</keyword>
<dbReference type="AlphaFoldDB" id="A0A6V6YRR5"/>
<reference evidence="2 3" key="1">
    <citation type="submission" date="2020-06" db="EMBL/GenBank/DDBJ databases">
        <authorList>
            <person name="Criscuolo A."/>
        </authorList>
    </citation>
    <scope>NUCLEOTIDE SEQUENCE [LARGE SCALE GENOMIC DNA]</scope>
    <source>
        <strain evidence="3">CIP 111411</strain>
    </source>
</reference>
<keyword evidence="1" id="KW-0732">Signal</keyword>
<accession>A0A6V6YRR5</accession>
<gene>
    <name evidence="2" type="ORF">FLAT13_00956</name>
</gene>
<proteinExistence type="predicted"/>
<dbReference type="EMBL" id="CAIJDP010000060">
    <property type="protein sequence ID" value="CAD0002175.1"/>
    <property type="molecule type" value="Genomic_DNA"/>
</dbReference>
<sequence length="136" mass="14882">MKKNTVLLMLLLCGVFSTLSAQSVLRWSVHTPDGEATLKIKIDGVVVVNVQQAQYASSQSGIIQVDNYSTIEYEATTSGAPLLCAATETLLVPGWIASCYDANGNFIDPYIYSESWSWTAYDDDYTIQLSTIPNNS</sequence>